<feature type="domain" description="UmuC" evidence="18">
    <location>
        <begin position="39"/>
        <end position="219"/>
    </location>
</feature>
<evidence type="ECO:0000313" key="19">
    <source>
        <dbReference type="EMBL" id="MCQ8185544.1"/>
    </source>
</evidence>
<dbReference type="FunFam" id="3.40.1170.60:FF:000001">
    <property type="entry name" value="DNA polymerase IV"/>
    <property type="match status" value="1"/>
</dbReference>
<dbReference type="GO" id="GO:0009432">
    <property type="term" value="P:SOS response"/>
    <property type="evidence" value="ECO:0007669"/>
    <property type="project" value="TreeGrafter"/>
</dbReference>
<dbReference type="GO" id="GO:0000287">
    <property type="term" value="F:magnesium ion binding"/>
    <property type="evidence" value="ECO:0007669"/>
    <property type="project" value="UniProtKB-UniRule"/>
</dbReference>
<evidence type="ECO:0000256" key="10">
    <source>
        <dbReference type="ARBA" id="ARBA00022763"/>
    </source>
</evidence>
<evidence type="ECO:0000256" key="7">
    <source>
        <dbReference type="ARBA" id="ARBA00022695"/>
    </source>
</evidence>
<evidence type="ECO:0000256" key="1">
    <source>
        <dbReference type="ARBA" id="ARBA00004496"/>
    </source>
</evidence>
<comment type="subunit">
    <text evidence="3 17">Monomer.</text>
</comment>
<dbReference type="SUPFAM" id="SSF56672">
    <property type="entry name" value="DNA/RNA polymerases"/>
    <property type="match status" value="1"/>
</dbReference>
<dbReference type="Gene3D" id="3.40.1170.60">
    <property type="match status" value="1"/>
</dbReference>
<dbReference type="Pfam" id="PF21999">
    <property type="entry name" value="IMS_HHH_1"/>
    <property type="match status" value="1"/>
</dbReference>
<comment type="subcellular location">
    <subcellularLocation>
        <location evidence="1 17">Cytoplasm</location>
    </subcellularLocation>
</comment>
<reference evidence="19" key="1">
    <citation type="submission" date="2022-07" db="EMBL/GenBank/DDBJ databases">
        <title>Parvularcula maris sp. nov., an algicidal bacterium isolated from seawater.</title>
        <authorList>
            <person name="Li F."/>
        </authorList>
    </citation>
    <scope>NUCLEOTIDE SEQUENCE</scope>
    <source>
        <strain evidence="19">BGMRC 0090</strain>
    </source>
</reference>
<keyword evidence="20" id="KW-1185">Reference proteome</keyword>
<dbReference type="InterPro" id="IPR050116">
    <property type="entry name" value="DNA_polymerase-Y"/>
</dbReference>
<dbReference type="Pfam" id="PF11799">
    <property type="entry name" value="IMS_C"/>
    <property type="match status" value="1"/>
</dbReference>
<evidence type="ECO:0000256" key="13">
    <source>
        <dbReference type="ARBA" id="ARBA00023125"/>
    </source>
</evidence>
<comment type="catalytic activity">
    <reaction evidence="16 17">
        <text>DNA(n) + a 2'-deoxyribonucleoside 5'-triphosphate = DNA(n+1) + diphosphate</text>
        <dbReference type="Rhea" id="RHEA:22508"/>
        <dbReference type="Rhea" id="RHEA-COMP:17339"/>
        <dbReference type="Rhea" id="RHEA-COMP:17340"/>
        <dbReference type="ChEBI" id="CHEBI:33019"/>
        <dbReference type="ChEBI" id="CHEBI:61560"/>
        <dbReference type="ChEBI" id="CHEBI:173112"/>
        <dbReference type="EC" id="2.7.7.7"/>
    </reaction>
</comment>
<keyword evidence="11 17" id="KW-0460">Magnesium</keyword>
<keyword evidence="12 17" id="KW-0239">DNA-directed DNA polymerase</keyword>
<dbReference type="HAMAP" id="MF_01113">
    <property type="entry name" value="DNApol_IV"/>
    <property type="match status" value="1"/>
</dbReference>
<dbReference type="GO" id="GO:0006281">
    <property type="term" value="P:DNA repair"/>
    <property type="evidence" value="ECO:0007669"/>
    <property type="project" value="UniProtKB-UniRule"/>
</dbReference>
<dbReference type="CDD" id="cd03586">
    <property type="entry name" value="PolY_Pol_IV_kappa"/>
    <property type="match status" value="1"/>
</dbReference>
<evidence type="ECO:0000256" key="4">
    <source>
        <dbReference type="ARBA" id="ARBA00022457"/>
    </source>
</evidence>
<keyword evidence="14 17" id="KW-0234">DNA repair</keyword>
<keyword evidence="5 17" id="KW-0963">Cytoplasm</keyword>
<evidence type="ECO:0000256" key="16">
    <source>
        <dbReference type="ARBA" id="ARBA00049244"/>
    </source>
</evidence>
<dbReference type="EC" id="2.7.7.7" evidence="17"/>
<evidence type="ECO:0000256" key="15">
    <source>
        <dbReference type="ARBA" id="ARBA00025589"/>
    </source>
</evidence>
<dbReference type="Gene3D" id="3.30.1490.100">
    <property type="entry name" value="DNA polymerase, Y-family, little finger domain"/>
    <property type="match status" value="1"/>
</dbReference>
<evidence type="ECO:0000256" key="9">
    <source>
        <dbReference type="ARBA" id="ARBA00022723"/>
    </source>
</evidence>
<organism evidence="19 20">
    <name type="scientific">Parvularcula maris</name>
    <dbReference type="NCBI Taxonomy" id="2965077"/>
    <lineage>
        <taxon>Bacteria</taxon>
        <taxon>Pseudomonadati</taxon>
        <taxon>Pseudomonadota</taxon>
        <taxon>Alphaproteobacteria</taxon>
        <taxon>Parvularculales</taxon>
        <taxon>Parvularculaceae</taxon>
        <taxon>Parvularcula</taxon>
    </lineage>
</organism>
<feature type="binding site" evidence="17">
    <location>
        <position position="43"/>
    </location>
    <ligand>
        <name>Mg(2+)</name>
        <dbReference type="ChEBI" id="CHEBI:18420"/>
    </ligand>
</feature>
<dbReference type="PANTHER" id="PTHR11076">
    <property type="entry name" value="DNA REPAIR POLYMERASE UMUC / TRANSFERASE FAMILY MEMBER"/>
    <property type="match status" value="1"/>
</dbReference>
<keyword evidence="8 17" id="KW-0235">DNA replication</keyword>
<dbReference type="NCBIfam" id="NF002677">
    <property type="entry name" value="PRK02406.1"/>
    <property type="match status" value="1"/>
</dbReference>
<feature type="active site" evidence="17">
    <location>
        <position position="137"/>
    </location>
</feature>
<evidence type="ECO:0000259" key="18">
    <source>
        <dbReference type="PROSITE" id="PS50173"/>
    </source>
</evidence>
<keyword evidence="13 17" id="KW-0238">DNA-binding</keyword>
<keyword evidence="7 17" id="KW-0548">Nucleotidyltransferase</keyword>
<comment type="cofactor">
    <cofactor evidence="17">
        <name>Mg(2+)</name>
        <dbReference type="ChEBI" id="CHEBI:18420"/>
    </cofactor>
    <text evidence="17">Binds 2 magnesium ions per subunit.</text>
</comment>
<keyword evidence="9 17" id="KW-0479">Metal-binding</keyword>
<dbReference type="GO" id="GO:0006261">
    <property type="term" value="P:DNA-templated DNA replication"/>
    <property type="evidence" value="ECO:0007669"/>
    <property type="project" value="UniProtKB-UniRule"/>
</dbReference>
<dbReference type="Gene3D" id="1.10.150.20">
    <property type="entry name" value="5' to 3' exonuclease, C-terminal subdomain"/>
    <property type="match status" value="1"/>
</dbReference>
<dbReference type="EMBL" id="JANIBC010000006">
    <property type="protein sequence ID" value="MCQ8185544.1"/>
    <property type="molecule type" value="Genomic_DNA"/>
</dbReference>
<dbReference type="Proteomes" id="UP001142610">
    <property type="component" value="Unassembled WGS sequence"/>
</dbReference>
<keyword evidence="4 17" id="KW-0515">Mutator protein</keyword>
<dbReference type="InterPro" id="IPR022880">
    <property type="entry name" value="DNApol_IV"/>
</dbReference>
<protein>
    <recommendedName>
        <fullName evidence="17">DNA polymerase IV</fullName>
        <shortName evidence="17">Pol IV</shortName>
        <ecNumber evidence="17">2.7.7.7</ecNumber>
    </recommendedName>
</protein>
<feature type="binding site" evidence="17">
    <location>
        <position position="136"/>
    </location>
    <ligand>
        <name>Mg(2+)</name>
        <dbReference type="ChEBI" id="CHEBI:18420"/>
    </ligand>
</feature>
<evidence type="ECO:0000256" key="11">
    <source>
        <dbReference type="ARBA" id="ARBA00022842"/>
    </source>
</evidence>
<dbReference type="GO" id="GO:0003684">
    <property type="term" value="F:damaged DNA binding"/>
    <property type="evidence" value="ECO:0007669"/>
    <property type="project" value="InterPro"/>
</dbReference>
<dbReference type="Pfam" id="PF00817">
    <property type="entry name" value="IMS"/>
    <property type="match status" value="1"/>
</dbReference>
<dbReference type="GO" id="GO:0042276">
    <property type="term" value="P:error-prone translesion synthesis"/>
    <property type="evidence" value="ECO:0007669"/>
    <property type="project" value="TreeGrafter"/>
</dbReference>
<keyword evidence="6 17" id="KW-0808">Transferase</keyword>
<comment type="caution">
    <text evidence="19">The sequence shown here is derived from an EMBL/GenBank/DDBJ whole genome shotgun (WGS) entry which is preliminary data.</text>
</comment>
<dbReference type="InterPro" id="IPR017961">
    <property type="entry name" value="DNA_pol_Y-fam_little_finger"/>
</dbReference>
<dbReference type="InterPro" id="IPR053848">
    <property type="entry name" value="IMS_HHH_1"/>
</dbReference>
<dbReference type="PANTHER" id="PTHR11076:SF33">
    <property type="entry name" value="DNA POLYMERASE KAPPA"/>
    <property type="match status" value="1"/>
</dbReference>
<dbReference type="InterPro" id="IPR043128">
    <property type="entry name" value="Rev_trsase/Diguanyl_cyclase"/>
</dbReference>
<name>A0A9X2L9S2_9PROT</name>
<comment type="function">
    <text evidence="15 17">Poorly processive, error-prone DNA polymerase involved in untargeted mutagenesis. Copies undamaged DNA at stalled replication forks, which arise in vivo from mismatched or misaligned primer ends. These misaligned primers can be extended by PolIV. Exhibits no 3'-5' exonuclease (proofreading) activity. May be involved in translesional synthesis, in conjunction with the beta clamp from PolIII.</text>
</comment>
<dbReference type="FunFam" id="3.30.1490.100:FF:000004">
    <property type="entry name" value="DNA polymerase IV"/>
    <property type="match status" value="1"/>
</dbReference>
<evidence type="ECO:0000256" key="14">
    <source>
        <dbReference type="ARBA" id="ARBA00023204"/>
    </source>
</evidence>
<evidence type="ECO:0000313" key="20">
    <source>
        <dbReference type="Proteomes" id="UP001142610"/>
    </source>
</evidence>
<sequence length="425" mass="46500">MTAPAAICIGCGAVVPAGEDEHCQGHRVLEHPELAALSIAHVDCDAFFASVEKRDNPELAHQPVVVGGGERGVVAAACYIARTYGVRSAMPAFQAKRLCPNAVFVRPRFEAYKEASMKVRTAMEDLTPLVQMVSVDEAYLDLTGTARLHGKVPAASLVALQRRIEAEVGVTVSVGLSHNKSLAKMASDLDKPRGFAVIGEEETLRFLAPLPVLQMQGVGRSFAAKLERDGIATIGDLQRREARDLVERYGEMGLKLHYRCRGRDNRPVTTVRETKSISGETTFSKDTGDPAVLEDKLYAMAQKTALRAKEKGYAGTVVTVKLKTARFKSLTRRKTLGVATNLAEVLFAEGQALLHEELRKNPSLTYRLIGIGISELVTTAAMKQDLAYPEEREKLEAKEDALGRLRQRFGSQVIGTMRDRRTAKK</sequence>
<feature type="site" description="Substrate discrimination" evidence="17">
    <location>
        <position position="48"/>
    </location>
</feature>
<evidence type="ECO:0000256" key="5">
    <source>
        <dbReference type="ARBA" id="ARBA00022490"/>
    </source>
</evidence>
<dbReference type="InterPro" id="IPR036775">
    <property type="entry name" value="DNA_pol_Y-fam_lit_finger_sf"/>
</dbReference>
<comment type="similarity">
    <text evidence="2 17">Belongs to the DNA polymerase type-Y family.</text>
</comment>
<dbReference type="InterPro" id="IPR001126">
    <property type="entry name" value="UmuC"/>
</dbReference>
<dbReference type="PROSITE" id="PS50173">
    <property type="entry name" value="UMUC"/>
    <property type="match status" value="1"/>
</dbReference>
<evidence type="ECO:0000256" key="17">
    <source>
        <dbReference type="HAMAP-Rule" id="MF_01113"/>
    </source>
</evidence>
<accession>A0A9X2L9S2</accession>
<dbReference type="NCBIfam" id="NF002751">
    <property type="entry name" value="PRK02794.1"/>
    <property type="match status" value="1"/>
</dbReference>
<evidence type="ECO:0000256" key="2">
    <source>
        <dbReference type="ARBA" id="ARBA00010945"/>
    </source>
</evidence>
<evidence type="ECO:0000256" key="6">
    <source>
        <dbReference type="ARBA" id="ARBA00022679"/>
    </source>
</evidence>
<dbReference type="AlphaFoldDB" id="A0A9X2L9S2"/>
<keyword evidence="10 17" id="KW-0227">DNA damage</keyword>
<dbReference type="GO" id="GO:0003887">
    <property type="term" value="F:DNA-directed DNA polymerase activity"/>
    <property type="evidence" value="ECO:0007669"/>
    <property type="project" value="UniProtKB-UniRule"/>
</dbReference>
<evidence type="ECO:0000256" key="3">
    <source>
        <dbReference type="ARBA" id="ARBA00011245"/>
    </source>
</evidence>
<evidence type="ECO:0000256" key="8">
    <source>
        <dbReference type="ARBA" id="ARBA00022705"/>
    </source>
</evidence>
<dbReference type="RefSeq" id="WP_256619433.1">
    <property type="nucleotide sequence ID" value="NZ_JANIBC010000006.1"/>
</dbReference>
<dbReference type="Gene3D" id="3.30.70.270">
    <property type="match status" value="1"/>
</dbReference>
<dbReference type="InterPro" id="IPR043502">
    <property type="entry name" value="DNA/RNA_pol_sf"/>
</dbReference>
<gene>
    <name evidence="17" type="primary">dinB</name>
    <name evidence="19" type="ORF">NOG11_09055</name>
</gene>
<evidence type="ECO:0000256" key="12">
    <source>
        <dbReference type="ARBA" id="ARBA00022932"/>
    </source>
</evidence>
<dbReference type="GO" id="GO:0005829">
    <property type="term" value="C:cytosol"/>
    <property type="evidence" value="ECO:0007669"/>
    <property type="project" value="TreeGrafter"/>
</dbReference>
<dbReference type="SUPFAM" id="SSF100879">
    <property type="entry name" value="Lesion bypass DNA polymerase (Y-family), little finger domain"/>
    <property type="match status" value="1"/>
</dbReference>
<proteinExistence type="inferred from homology"/>